<comment type="function">
    <text evidence="4">Catalyzes the sequential condensation of isopentenyl diphosphate (IPP) with geranylgeranyl diphosphate (GGPP) to yield (2Z,6Z,10Z,14Z,18Z,22Z,26Z,30E,34E,38E)-undecaprenyl diphosphate (tritrans,heptacis-UPP). It is probably the precursor of glycosyl carrier lipids.</text>
</comment>
<dbReference type="GO" id="GO:0016094">
    <property type="term" value="P:polyprenol biosynthetic process"/>
    <property type="evidence" value="ECO:0007669"/>
    <property type="project" value="TreeGrafter"/>
</dbReference>
<dbReference type="InterPro" id="IPR036424">
    <property type="entry name" value="UPP_synth-like_sf"/>
</dbReference>
<dbReference type="FunFam" id="3.40.1180.10:FF:000003">
    <property type="entry name" value="Isoprenyl transferase 2"/>
    <property type="match status" value="1"/>
</dbReference>
<feature type="binding site" evidence="4">
    <location>
        <position position="84"/>
    </location>
    <ligand>
        <name>substrate</name>
    </ligand>
</feature>
<dbReference type="PANTHER" id="PTHR10291:SF43">
    <property type="entry name" value="DEHYDRODOLICHYL DIPHOSPHATE SYNTHASE COMPLEX SUBUNIT DHDDS"/>
    <property type="match status" value="1"/>
</dbReference>
<dbReference type="GO" id="GO:0045547">
    <property type="term" value="F:ditrans,polycis-polyprenyl diphosphate synthase [(2E,6E)-farnesyl diphosphate specific] activity"/>
    <property type="evidence" value="ECO:0007669"/>
    <property type="project" value="TreeGrafter"/>
</dbReference>
<dbReference type="Gene3D" id="3.40.1180.10">
    <property type="entry name" value="Decaprenyl diphosphate synthase-like"/>
    <property type="match status" value="1"/>
</dbReference>
<dbReference type="GO" id="GO:0000287">
    <property type="term" value="F:magnesium ion binding"/>
    <property type="evidence" value="ECO:0007669"/>
    <property type="project" value="UniProtKB-UniRule"/>
</dbReference>
<dbReference type="AlphaFoldDB" id="A0A8T3VTN6"/>
<feature type="binding site" evidence="4">
    <location>
        <position position="32"/>
    </location>
    <ligand>
        <name>Mg(2+)</name>
        <dbReference type="ChEBI" id="CHEBI:18420"/>
    </ligand>
</feature>
<comment type="similarity">
    <text evidence="4">Belongs to the UPP synthase family.</text>
</comment>
<dbReference type="SUPFAM" id="SSF64005">
    <property type="entry name" value="Undecaprenyl diphosphate synthase"/>
    <property type="match status" value="1"/>
</dbReference>
<comment type="catalytic activity">
    <reaction evidence="4">
        <text>geranylgeranyl diphosphate + 7 isopentenyl diphosphate = tri-trans,hepta-cis-undecaprenyl diphosphate + 7 diphosphate</text>
        <dbReference type="Rhea" id="RHEA:27622"/>
        <dbReference type="ChEBI" id="CHEBI:33019"/>
        <dbReference type="ChEBI" id="CHEBI:57533"/>
        <dbReference type="ChEBI" id="CHEBI:60388"/>
        <dbReference type="ChEBI" id="CHEBI:128769"/>
        <dbReference type="EC" id="2.5.1.89"/>
    </reaction>
</comment>
<dbReference type="EC" id="2.5.1.89" evidence="4"/>
<keyword evidence="3 4" id="KW-0460">Magnesium</keyword>
<accession>A0A8T3VTN6</accession>
<evidence type="ECO:0000313" key="6">
    <source>
        <dbReference type="Proteomes" id="UP000713479"/>
    </source>
</evidence>
<dbReference type="PANTHER" id="PTHR10291">
    <property type="entry name" value="DEHYDRODOLICHYL DIPHOSPHATE SYNTHASE FAMILY MEMBER"/>
    <property type="match status" value="1"/>
</dbReference>
<dbReference type="Pfam" id="PF01255">
    <property type="entry name" value="Prenyltransf"/>
    <property type="match status" value="1"/>
</dbReference>
<evidence type="ECO:0000256" key="4">
    <source>
        <dbReference type="HAMAP-Rule" id="MF_01139"/>
    </source>
</evidence>
<reference evidence="5" key="1">
    <citation type="submission" date="2019-04" db="EMBL/GenBank/DDBJ databases">
        <title>Evolution of Biomass-Degrading Anaerobic Consortia Revealed by Metagenomics.</title>
        <authorList>
            <person name="Peng X."/>
        </authorList>
    </citation>
    <scope>NUCLEOTIDE SEQUENCE</scope>
    <source>
        <strain evidence="5">SIG13</strain>
    </source>
</reference>
<feature type="active site" description="Proton acceptor" evidence="4">
    <location>
        <position position="81"/>
    </location>
</feature>
<comment type="subunit">
    <text evidence="4">Homodimer.</text>
</comment>
<comment type="caution">
    <text evidence="4">Lacks conserved residue(s) required for the propagation of feature annotation.</text>
</comment>
<feature type="binding site" evidence="4">
    <location>
        <position position="50"/>
    </location>
    <ligand>
        <name>substrate</name>
    </ligand>
</feature>
<evidence type="ECO:0000256" key="1">
    <source>
        <dbReference type="ARBA" id="ARBA00022679"/>
    </source>
</evidence>
<proteinExistence type="inferred from homology"/>
<feature type="binding site" evidence="4">
    <location>
        <position position="222"/>
    </location>
    <ligand>
        <name>Mg(2+)</name>
        <dbReference type="ChEBI" id="CHEBI:18420"/>
    </ligand>
</feature>
<feature type="binding site" evidence="4">
    <location>
        <position position="82"/>
    </location>
    <ligand>
        <name>substrate</name>
    </ligand>
</feature>
<evidence type="ECO:0000313" key="5">
    <source>
        <dbReference type="EMBL" id="MBE6511255.1"/>
    </source>
</evidence>
<dbReference type="CDD" id="cd00475">
    <property type="entry name" value="Cis_IPPS"/>
    <property type="match status" value="1"/>
</dbReference>
<keyword evidence="1 4" id="KW-0808">Transferase</keyword>
<dbReference type="EMBL" id="SUTF01000011">
    <property type="protein sequence ID" value="MBE6511255.1"/>
    <property type="molecule type" value="Genomic_DNA"/>
</dbReference>
<feature type="active site" evidence="4">
    <location>
        <position position="32"/>
    </location>
</feature>
<gene>
    <name evidence="4 5" type="primary">uppS</name>
    <name evidence="5" type="ORF">E7Z74_08385</name>
</gene>
<evidence type="ECO:0000256" key="2">
    <source>
        <dbReference type="ARBA" id="ARBA00022723"/>
    </source>
</evidence>
<dbReference type="HAMAP" id="MF_01139">
    <property type="entry name" value="ISPT"/>
    <property type="match status" value="1"/>
</dbReference>
<dbReference type="Proteomes" id="UP000713479">
    <property type="component" value="Unassembled WGS sequence"/>
</dbReference>
<sequence>MGENILYRIYDWYISRDLDPNKMPKHVAIIMDGNRRYARLQGNVDVVKGHELGADTLEKVLDWSIELGIEIITVYAFSTENFNRPKEEVEGLMKLFIYNFKRLVNHEKIHKNEVRVKVVGRTELLPDDVKEAIKEAEDASKHYNKRFLNLAIGYDGRLEIIDSFKKIIEQVQDGKISIDDVDEELVSKNLYTEGIDDPNLIIRTSGEERLSGFLLWQSSYSELYFCETLWPDLRKVDFLRAIRSYQARERRFGV</sequence>
<keyword evidence="2 4" id="KW-0479">Metal-binding</keyword>
<name>A0A8T3VTN6_9EURY</name>
<dbReference type="NCBIfam" id="TIGR00055">
    <property type="entry name" value="uppS"/>
    <property type="match status" value="1"/>
</dbReference>
<feature type="binding site" evidence="4">
    <location>
        <begin position="209"/>
        <end position="211"/>
    </location>
    <ligand>
        <name>substrate</name>
    </ligand>
</feature>
<organism evidence="5 6">
    <name type="scientific">Methanobrevibacter millerae</name>
    <dbReference type="NCBI Taxonomy" id="230361"/>
    <lineage>
        <taxon>Archaea</taxon>
        <taxon>Methanobacteriati</taxon>
        <taxon>Methanobacteriota</taxon>
        <taxon>Methanomada group</taxon>
        <taxon>Methanobacteria</taxon>
        <taxon>Methanobacteriales</taxon>
        <taxon>Methanobacteriaceae</taxon>
        <taxon>Methanobrevibacter</taxon>
    </lineage>
</organism>
<evidence type="ECO:0000256" key="3">
    <source>
        <dbReference type="ARBA" id="ARBA00022842"/>
    </source>
</evidence>
<feature type="binding site" evidence="4">
    <location>
        <position position="203"/>
    </location>
    <ligand>
        <name>substrate</name>
    </ligand>
</feature>
<dbReference type="InterPro" id="IPR001441">
    <property type="entry name" value="UPP_synth-like"/>
</dbReference>
<comment type="caution">
    <text evidence="5">The sequence shown here is derived from an EMBL/GenBank/DDBJ whole genome shotgun (WGS) entry which is preliminary data.</text>
</comment>
<protein>
    <recommendedName>
        <fullName evidence="4">Tritrans,polycis-undecaprenyl-diphosphate synthase (geranylgeranyl-diphosphate specific)</fullName>
        <ecNumber evidence="4">2.5.1.89</ecNumber>
    </recommendedName>
    <alternativeName>
        <fullName evidence="4">Undecaprenyl diphosphate synthase</fullName>
        <shortName evidence="4">UDS</shortName>
    </alternativeName>
    <alternativeName>
        <fullName evidence="4">Undecaprenyl pyrophosphate synthase</fullName>
        <shortName evidence="4">UPP synthase</shortName>
    </alternativeName>
</protein>
<feature type="binding site" evidence="4">
    <location>
        <begin position="78"/>
        <end position="80"/>
    </location>
    <ligand>
        <name>substrate</name>
    </ligand>
</feature>
<comment type="cofactor">
    <cofactor evidence="4">
        <name>Mg(2+)</name>
        <dbReference type="ChEBI" id="CHEBI:18420"/>
    </cofactor>
    <text evidence="4">Binds 2 magnesium ions per subunit.</text>
</comment>
<feature type="binding site" evidence="4">
    <location>
        <begin position="33"/>
        <end position="36"/>
    </location>
    <ligand>
        <name>substrate</name>
    </ligand>
</feature>